<dbReference type="EMBL" id="WHWC01000018">
    <property type="protein sequence ID" value="KAG8365134.1"/>
    <property type="molecule type" value="Genomic_DNA"/>
</dbReference>
<keyword evidence="2" id="KW-1185">Reference proteome</keyword>
<reference evidence="1" key="1">
    <citation type="submission" date="2019-10" db="EMBL/GenBank/DDBJ databases">
        <authorList>
            <person name="Zhang R."/>
            <person name="Pan Y."/>
            <person name="Wang J."/>
            <person name="Ma R."/>
            <person name="Yu S."/>
        </authorList>
    </citation>
    <scope>NUCLEOTIDE SEQUENCE</scope>
    <source>
        <strain evidence="1">LA-IB0</strain>
        <tissue evidence="1">Leaf</tissue>
    </source>
</reference>
<organism evidence="1 2">
    <name type="scientific">Buddleja alternifolia</name>
    <dbReference type="NCBI Taxonomy" id="168488"/>
    <lineage>
        <taxon>Eukaryota</taxon>
        <taxon>Viridiplantae</taxon>
        <taxon>Streptophyta</taxon>
        <taxon>Embryophyta</taxon>
        <taxon>Tracheophyta</taxon>
        <taxon>Spermatophyta</taxon>
        <taxon>Magnoliopsida</taxon>
        <taxon>eudicotyledons</taxon>
        <taxon>Gunneridae</taxon>
        <taxon>Pentapetalae</taxon>
        <taxon>asterids</taxon>
        <taxon>lamiids</taxon>
        <taxon>Lamiales</taxon>
        <taxon>Scrophulariaceae</taxon>
        <taxon>Buddlejeae</taxon>
        <taxon>Buddleja</taxon>
    </lineage>
</organism>
<dbReference type="InterPro" id="IPR032675">
    <property type="entry name" value="LRR_dom_sf"/>
</dbReference>
<sequence length="119" mass="13702">MSIIGELPGLTVRKLGYLAFVGARWDTRYGEFQQLRFLKLKRLSFVQWNVSSSDHFPKLNQLVLHACNNLKEMPSQIGEIPTLQMIEVKWCKKSVAKSALQIQEEQRDIGNEDLRVVIS</sequence>
<gene>
    <name evidence="1" type="ORF">BUALT_Bualt18G0072800</name>
</gene>
<protein>
    <submittedName>
        <fullName evidence="1">Uncharacterized protein</fullName>
    </submittedName>
</protein>
<proteinExistence type="predicted"/>
<comment type="caution">
    <text evidence="1">The sequence shown here is derived from an EMBL/GenBank/DDBJ whole genome shotgun (WGS) entry which is preliminary data.</text>
</comment>
<dbReference type="PANTHER" id="PTHR15140:SF37">
    <property type="entry name" value="UBIQUITIN-LIKE DOMAIN-CONTAINING PROTEIN"/>
    <property type="match status" value="1"/>
</dbReference>
<dbReference type="Proteomes" id="UP000826271">
    <property type="component" value="Unassembled WGS sequence"/>
</dbReference>
<dbReference type="PANTHER" id="PTHR15140">
    <property type="entry name" value="TUBULIN-SPECIFIC CHAPERONE E"/>
    <property type="match status" value="1"/>
</dbReference>
<name>A0AAV6WBQ2_9LAMI</name>
<dbReference type="AlphaFoldDB" id="A0AAV6WBQ2"/>
<dbReference type="Gene3D" id="3.80.10.10">
    <property type="entry name" value="Ribonuclease Inhibitor"/>
    <property type="match status" value="1"/>
</dbReference>
<accession>A0AAV6WBQ2</accession>
<evidence type="ECO:0000313" key="1">
    <source>
        <dbReference type="EMBL" id="KAG8365134.1"/>
    </source>
</evidence>
<dbReference type="SUPFAM" id="SSF52047">
    <property type="entry name" value="RNI-like"/>
    <property type="match status" value="1"/>
</dbReference>
<evidence type="ECO:0000313" key="2">
    <source>
        <dbReference type="Proteomes" id="UP000826271"/>
    </source>
</evidence>